<dbReference type="AlphaFoldDB" id="A0A9D4UGY2"/>
<evidence type="ECO:0000313" key="2">
    <source>
        <dbReference type="Proteomes" id="UP000886520"/>
    </source>
</evidence>
<accession>A0A9D4UGY2</accession>
<comment type="caution">
    <text evidence="1">The sequence shown here is derived from an EMBL/GenBank/DDBJ whole genome shotgun (WGS) entry which is preliminary data.</text>
</comment>
<sequence length="239" mass="25101">MITILASKQPRYTIFEGHTLEPFLPPAEQAPKPSLASSCPNLLNRFTSPCLGSPFLVFTHMRWWPPSSFLQPLMTPTTATTGGLPCSAISPFVLSWQLSLAHLPHDPTMASSLTALPCLPSMMYLLLLPPRGGLPFSGLGQAHHLFDGAALQPSPAGCSRSTFSSMPAAQLGLPPSSRPIHGCTPAPGNLPYLSGGDLSSSQPPSCIAGCRAAPLMISNSSPGFFDGLQPTVLCTVVTP</sequence>
<reference evidence="1" key="1">
    <citation type="submission" date="2021-01" db="EMBL/GenBank/DDBJ databases">
        <title>Adiantum capillus-veneris genome.</title>
        <authorList>
            <person name="Fang Y."/>
            <person name="Liao Q."/>
        </authorList>
    </citation>
    <scope>NUCLEOTIDE SEQUENCE</scope>
    <source>
        <strain evidence="1">H3</strain>
        <tissue evidence="1">Leaf</tissue>
    </source>
</reference>
<dbReference type="Proteomes" id="UP000886520">
    <property type="component" value="Chromosome 17"/>
</dbReference>
<evidence type="ECO:0000313" key="1">
    <source>
        <dbReference type="EMBL" id="KAI5067738.1"/>
    </source>
</evidence>
<name>A0A9D4UGY2_ADICA</name>
<protein>
    <submittedName>
        <fullName evidence="1">Uncharacterized protein</fullName>
    </submittedName>
</protein>
<gene>
    <name evidence="1" type="ORF">GOP47_0018266</name>
</gene>
<dbReference type="EMBL" id="JABFUD020000017">
    <property type="protein sequence ID" value="KAI5067738.1"/>
    <property type="molecule type" value="Genomic_DNA"/>
</dbReference>
<proteinExistence type="predicted"/>
<keyword evidence="2" id="KW-1185">Reference proteome</keyword>
<organism evidence="1 2">
    <name type="scientific">Adiantum capillus-veneris</name>
    <name type="common">Maidenhair fern</name>
    <dbReference type="NCBI Taxonomy" id="13818"/>
    <lineage>
        <taxon>Eukaryota</taxon>
        <taxon>Viridiplantae</taxon>
        <taxon>Streptophyta</taxon>
        <taxon>Embryophyta</taxon>
        <taxon>Tracheophyta</taxon>
        <taxon>Polypodiopsida</taxon>
        <taxon>Polypodiidae</taxon>
        <taxon>Polypodiales</taxon>
        <taxon>Pteridineae</taxon>
        <taxon>Pteridaceae</taxon>
        <taxon>Vittarioideae</taxon>
        <taxon>Adiantum</taxon>
    </lineage>
</organism>